<name>A0ABQ3YDE4_9ACTN</name>
<evidence type="ECO:0000256" key="3">
    <source>
        <dbReference type="ARBA" id="ARBA00023002"/>
    </source>
</evidence>
<accession>A0ABQ3YDE4</accession>
<dbReference type="SUPFAM" id="SSF52833">
    <property type="entry name" value="Thioredoxin-like"/>
    <property type="match status" value="1"/>
</dbReference>
<evidence type="ECO:0000313" key="6">
    <source>
        <dbReference type="Proteomes" id="UP000609879"/>
    </source>
</evidence>
<proteinExistence type="inferred from homology"/>
<evidence type="ECO:0000256" key="1">
    <source>
        <dbReference type="ARBA" id="ARBA00006926"/>
    </source>
</evidence>
<reference evidence="5 6" key="1">
    <citation type="submission" date="2021-01" db="EMBL/GenBank/DDBJ databases">
        <title>Whole genome shotgun sequence of Actinoplanes deccanensis NBRC 13994.</title>
        <authorList>
            <person name="Komaki H."/>
            <person name="Tamura T."/>
        </authorList>
    </citation>
    <scope>NUCLEOTIDE SEQUENCE [LARGE SCALE GENOMIC DNA]</scope>
    <source>
        <strain evidence="5 6">NBRC 13994</strain>
    </source>
</reference>
<dbReference type="EMBL" id="BOMI01000134">
    <property type="protein sequence ID" value="GID77998.1"/>
    <property type="molecule type" value="Genomic_DNA"/>
</dbReference>
<sequence>MTAIQDIPLRTISGDETTLGAFGGQVLLVVNVASRCGLTPQYDGLEKLHERYRDRGFSVLGFPADDFGRQEPGTDEEIAEFCRSTFSVEFPMFSKIVVKGAGQHPLYAALTSAVAHEDGSTDVQWNFEKFLISRDGEVVGRFAPGVTPEDETLVEAIQNQL</sequence>
<dbReference type="PANTHER" id="PTHR11592:SF40">
    <property type="entry name" value="THIOREDOXIN_GLUTATHIONE PEROXIDASE BTUE"/>
    <property type="match status" value="1"/>
</dbReference>
<comment type="similarity">
    <text evidence="1 4">Belongs to the glutathione peroxidase family.</text>
</comment>
<dbReference type="Pfam" id="PF00255">
    <property type="entry name" value="GSHPx"/>
    <property type="match status" value="1"/>
</dbReference>
<gene>
    <name evidence="5" type="ORF">Ade02nite_66390</name>
</gene>
<keyword evidence="6" id="KW-1185">Reference proteome</keyword>
<dbReference type="Gene3D" id="3.40.30.10">
    <property type="entry name" value="Glutaredoxin"/>
    <property type="match status" value="1"/>
</dbReference>
<comment type="caution">
    <text evidence="5">The sequence shown here is derived from an EMBL/GenBank/DDBJ whole genome shotgun (WGS) entry which is preliminary data.</text>
</comment>
<dbReference type="PROSITE" id="PS00460">
    <property type="entry name" value="GLUTATHIONE_PEROXID_1"/>
    <property type="match status" value="1"/>
</dbReference>
<dbReference type="CDD" id="cd00340">
    <property type="entry name" value="GSH_Peroxidase"/>
    <property type="match status" value="1"/>
</dbReference>
<dbReference type="PRINTS" id="PR01011">
    <property type="entry name" value="GLUTPROXDASE"/>
</dbReference>
<dbReference type="RefSeq" id="WP_203772508.1">
    <property type="nucleotide sequence ID" value="NZ_BAAABO010000022.1"/>
</dbReference>
<keyword evidence="2 4" id="KW-0575">Peroxidase</keyword>
<organism evidence="5 6">
    <name type="scientific">Paractinoplanes deccanensis</name>
    <dbReference type="NCBI Taxonomy" id="113561"/>
    <lineage>
        <taxon>Bacteria</taxon>
        <taxon>Bacillati</taxon>
        <taxon>Actinomycetota</taxon>
        <taxon>Actinomycetes</taxon>
        <taxon>Micromonosporales</taxon>
        <taxon>Micromonosporaceae</taxon>
        <taxon>Paractinoplanes</taxon>
    </lineage>
</organism>
<keyword evidence="3 4" id="KW-0560">Oxidoreductase</keyword>
<dbReference type="PANTHER" id="PTHR11592">
    <property type="entry name" value="GLUTATHIONE PEROXIDASE"/>
    <property type="match status" value="1"/>
</dbReference>
<evidence type="ECO:0000256" key="2">
    <source>
        <dbReference type="ARBA" id="ARBA00022559"/>
    </source>
</evidence>
<protein>
    <recommendedName>
        <fullName evidence="4">Glutathione peroxidase</fullName>
    </recommendedName>
</protein>
<dbReference type="Proteomes" id="UP000609879">
    <property type="component" value="Unassembled WGS sequence"/>
</dbReference>
<dbReference type="PIRSF" id="PIRSF000303">
    <property type="entry name" value="Glutathion_perox"/>
    <property type="match status" value="1"/>
</dbReference>
<evidence type="ECO:0000256" key="4">
    <source>
        <dbReference type="RuleBase" id="RU000499"/>
    </source>
</evidence>
<dbReference type="GO" id="GO:0004601">
    <property type="term" value="F:peroxidase activity"/>
    <property type="evidence" value="ECO:0007669"/>
    <property type="project" value="UniProtKB-KW"/>
</dbReference>
<dbReference type="InterPro" id="IPR029759">
    <property type="entry name" value="GPX_AS"/>
</dbReference>
<dbReference type="PROSITE" id="PS51355">
    <property type="entry name" value="GLUTATHIONE_PEROXID_3"/>
    <property type="match status" value="1"/>
</dbReference>
<dbReference type="InterPro" id="IPR036249">
    <property type="entry name" value="Thioredoxin-like_sf"/>
</dbReference>
<dbReference type="InterPro" id="IPR000889">
    <property type="entry name" value="Glutathione_peroxidase"/>
</dbReference>
<evidence type="ECO:0000313" key="5">
    <source>
        <dbReference type="EMBL" id="GID77998.1"/>
    </source>
</evidence>